<dbReference type="OrthoDB" id="1763382at2"/>
<dbReference type="InterPro" id="IPR009839">
    <property type="entry name" value="SseB_N"/>
</dbReference>
<dbReference type="EMBL" id="QGDL01000014">
    <property type="protein sequence ID" value="PWJ23411.1"/>
    <property type="molecule type" value="Genomic_DNA"/>
</dbReference>
<dbReference type="Proteomes" id="UP000245845">
    <property type="component" value="Unassembled WGS sequence"/>
</dbReference>
<organism evidence="2 3">
    <name type="scientific">Faecalicatena orotica</name>
    <dbReference type="NCBI Taxonomy" id="1544"/>
    <lineage>
        <taxon>Bacteria</taxon>
        <taxon>Bacillati</taxon>
        <taxon>Bacillota</taxon>
        <taxon>Clostridia</taxon>
        <taxon>Lachnospirales</taxon>
        <taxon>Lachnospiraceae</taxon>
        <taxon>Faecalicatena</taxon>
    </lineage>
</organism>
<name>A0A2Y9BI42_9FIRM</name>
<evidence type="ECO:0000313" key="3">
    <source>
        <dbReference type="Proteomes" id="UP000245845"/>
    </source>
</evidence>
<comment type="caution">
    <text evidence="2">The sequence shown here is derived from an EMBL/GenBank/DDBJ whole genome shotgun (WGS) entry which is preliminary data.</text>
</comment>
<proteinExistence type="predicted"/>
<dbReference type="AlphaFoldDB" id="A0A2Y9BI42"/>
<dbReference type="Pfam" id="PF07179">
    <property type="entry name" value="SseB"/>
    <property type="match status" value="1"/>
</dbReference>
<evidence type="ECO:0000259" key="1">
    <source>
        <dbReference type="Pfam" id="PF07179"/>
    </source>
</evidence>
<dbReference type="RefSeq" id="WP_109732938.1">
    <property type="nucleotide sequence ID" value="NZ_BAAACK010000015.1"/>
</dbReference>
<keyword evidence="3" id="KW-1185">Reference proteome</keyword>
<reference evidence="2 3" key="1">
    <citation type="submission" date="2018-05" db="EMBL/GenBank/DDBJ databases">
        <title>The Hungate 1000. A catalogue of reference genomes from the rumen microbiome.</title>
        <authorList>
            <person name="Kelly W."/>
        </authorList>
    </citation>
    <scope>NUCLEOTIDE SEQUENCE [LARGE SCALE GENOMIC DNA]</scope>
    <source>
        <strain evidence="2 3">NLAE-zl-C242</strain>
    </source>
</reference>
<evidence type="ECO:0000313" key="2">
    <source>
        <dbReference type="EMBL" id="PWJ23411.1"/>
    </source>
</evidence>
<accession>A0A2Y9BI42</accession>
<sequence length="264" mass="30643">MDNNFQIQVKKLQKLETTYVAFSQGTRMPFITCDEETFNDQVWIFTTEDKAKEFGEKRRDEEKDLLMIVRLENKQLLGFYSGLYLVGVNEIVFVEEEMTTKIPLDKLVVQPDYSKLPKEKQPLVNPQMHLTGLYFMQELLRAKPNNEKPKLPELEEEMVVNLIRSRFFMAIEVQGEKPDKDGSNIKLPCVKNKEGKMFQPIFTDYNEFQKFNTEGKFKANMVDFVNIQKVLGNNVEGIVVNPQGMNTVIAKNIIPNLLNRFSKG</sequence>
<gene>
    <name evidence="2" type="ORF">A8806_11436</name>
</gene>
<protein>
    <submittedName>
        <fullName evidence="2">Type III secretion system (T3SS) SseB-like protein</fullName>
    </submittedName>
</protein>
<feature type="domain" description="SseB protein N-terminal" evidence="1">
    <location>
        <begin position="155"/>
        <end position="246"/>
    </location>
</feature>